<keyword evidence="2" id="KW-0689">Ribosomal protein</keyword>
<evidence type="ECO:0000256" key="1">
    <source>
        <dbReference type="ARBA" id="ARBA00010605"/>
    </source>
</evidence>
<keyword evidence="7" id="KW-1185">Reference proteome</keyword>
<dbReference type="STRING" id="174720.A0A0N5BVS4"/>
<dbReference type="GO" id="GO:0006412">
    <property type="term" value="P:translation"/>
    <property type="evidence" value="ECO:0007669"/>
    <property type="project" value="InterPro"/>
</dbReference>
<keyword evidence="3" id="KW-0687">Ribonucleoprotein</keyword>
<evidence type="ECO:0000256" key="3">
    <source>
        <dbReference type="ARBA" id="ARBA00023274"/>
    </source>
</evidence>
<proteinExistence type="inferred from homology"/>
<sequence>MMFTSKTIKSFSPFINIKRNTWVLRRLIVPESTPVGKYQRNPNELPELQRYEVVENKNTKSAGDLRVILLCDVEGVGHQFDVLNVDRKLARTDLLLTGKAAYASPFDLEYYAKMKESMKDELSKRVRIPYEYVKLGRELQKLIIPINVSMENEWKLNNEILICSLRYSGIDVQDDCISILGEEISGPNFEMEGKIVDFNVLINNEYTIPMKGKISHISTTDKKQMLYP</sequence>
<dbReference type="InterPro" id="IPR000244">
    <property type="entry name" value="Ribosomal_bL9"/>
</dbReference>
<organism evidence="7 8">
    <name type="scientific">Strongyloides papillosus</name>
    <name type="common">Intestinal threadworm</name>
    <dbReference type="NCBI Taxonomy" id="174720"/>
    <lineage>
        <taxon>Eukaryota</taxon>
        <taxon>Metazoa</taxon>
        <taxon>Ecdysozoa</taxon>
        <taxon>Nematoda</taxon>
        <taxon>Chromadorea</taxon>
        <taxon>Rhabditida</taxon>
        <taxon>Tylenchina</taxon>
        <taxon>Panagrolaimomorpha</taxon>
        <taxon>Strongyloidoidea</taxon>
        <taxon>Strongyloididae</taxon>
        <taxon>Strongyloides</taxon>
    </lineage>
</organism>
<dbReference type="WBParaSite" id="SPAL_0000993000.1">
    <property type="protein sequence ID" value="SPAL_0000993000.1"/>
    <property type="gene ID" value="SPAL_0000993000"/>
</dbReference>
<dbReference type="GO" id="GO:0005840">
    <property type="term" value="C:ribosome"/>
    <property type="evidence" value="ECO:0007669"/>
    <property type="project" value="UniProtKB-KW"/>
</dbReference>
<dbReference type="InterPro" id="IPR009027">
    <property type="entry name" value="Ribosomal_bL9/RNase_H1_N"/>
</dbReference>
<evidence type="ECO:0000256" key="4">
    <source>
        <dbReference type="ARBA" id="ARBA00035194"/>
    </source>
</evidence>
<dbReference type="Proteomes" id="UP000046392">
    <property type="component" value="Unplaced"/>
</dbReference>
<evidence type="ECO:0000259" key="6">
    <source>
        <dbReference type="Pfam" id="PF01281"/>
    </source>
</evidence>
<dbReference type="GO" id="GO:0003735">
    <property type="term" value="F:structural constituent of ribosome"/>
    <property type="evidence" value="ECO:0007669"/>
    <property type="project" value="InterPro"/>
</dbReference>
<dbReference type="SUPFAM" id="SSF55658">
    <property type="entry name" value="L9 N-domain-like"/>
    <property type="match status" value="1"/>
</dbReference>
<dbReference type="AlphaFoldDB" id="A0A0N5BVS4"/>
<evidence type="ECO:0000313" key="7">
    <source>
        <dbReference type="Proteomes" id="UP000046392"/>
    </source>
</evidence>
<evidence type="ECO:0000256" key="2">
    <source>
        <dbReference type="ARBA" id="ARBA00022980"/>
    </source>
</evidence>
<feature type="domain" description="Ribosomal protein L9" evidence="6">
    <location>
        <begin position="66"/>
        <end position="109"/>
    </location>
</feature>
<dbReference type="GO" id="GO:1990904">
    <property type="term" value="C:ribonucleoprotein complex"/>
    <property type="evidence" value="ECO:0007669"/>
    <property type="project" value="UniProtKB-KW"/>
</dbReference>
<accession>A0A0N5BVS4</accession>
<protein>
    <recommendedName>
        <fullName evidence="4">Large ribosomal subunit protein bL9m</fullName>
    </recommendedName>
    <alternativeName>
        <fullName evidence="5">39S ribosomal protein L9, mitochondrial</fullName>
    </alternativeName>
</protein>
<dbReference type="Gene3D" id="3.40.5.10">
    <property type="entry name" value="Ribosomal protein L9, N-terminal domain"/>
    <property type="match status" value="1"/>
</dbReference>
<evidence type="ECO:0000313" key="8">
    <source>
        <dbReference type="WBParaSite" id="SPAL_0000993000.1"/>
    </source>
</evidence>
<dbReference type="InterPro" id="IPR036935">
    <property type="entry name" value="Ribosomal_bL9_N_sf"/>
</dbReference>
<comment type="similarity">
    <text evidence="1">Belongs to the bacterial ribosomal protein bL9 family.</text>
</comment>
<dbReference type="PANTHER" id="PTHR21368">
    <property type="entry name" value="50S RIBOSOMAL PROTEIN L9"/>
    <property type="match status" value="1"/>
</dbReference>
<name>A0A0N5BVS4_STREA</name>
<evidence type="ECO:0000256" key="5">
    <source>
        <dbReference type="ARBA" id="ARBA00035381"/>
    </source>
</evidence>
<dbReference type="InterPro" id="IPR020070">
    <property type="entry name" value="Ribosomal_bL9_N"/>
</dbReference>
<reference evidence="8" key="1">
    <citation type="submission" date="2017-02" db="UniProtKB">
        <authorList>
            <consortium name="WormBaseParasite"/>
        </authorList>
    </citation>
    <scope>IDENTIFICATION</scope>
</reference>
<dbReference type="Pfam" id="PF01281">
    <property type="entry name" value="Ribosomal_L9_N"/>
    <property type="match status" value="1"/>
</dbReference>